<proteinExistence type="predicted"/>
<dbReference type="AlphaFoldDB" id="A0A1H6FDZ0"/>
<dbReference type="EMBL" id="FMSV02000529">
    <property type="protein sequence ID" value="SEH07386.1"/>
    <property type="molecule type" value="Genomic_DNA"/>
</dbReference>
<dbReference type="Gene3D" id="1.25.40.10">
    <property type="entry name" value="Tetratricopeptide repeat domain"/>
    <property type="match status" value="1"/>
</dbReference>
<sequence length="170" mass="19019">MKQSSGIIRRQTKGWKIANKPLQQIRVRQQQENPEVIQALQWYRKTAEENLAGAQNTLNMRVLYYYLGLMHEQGQGVSQDEQQAEQWYQKAAQATTAQLEPLSLSSLSQSLTLSQLQGVTQGLALHLPQTNQQEIPGNILELLQQLGYSPAAGHNVALENLVSQQDGGKK</sequence>
<organism evidence="1 2">
    <name type="scientific">Candidatus Venteria ishoeyi</name>
    <dbReference type="NCBI Taxonomy" id="1899563"/>
    <lineage>
        <taxon>Bacteria</taxon>
        <taxon>Pseudomonadati</taxon>
        <taxon>Pseudomonadota</taxon>
        <taxon>Gammaproteobacteria</taxon>
        <taxon>Thiotrichales</taxon>
        <taxon>Thiotrichaceae</taxon>
        <taxon>Venteria</taxon>
    </lineage>
</organism>
<dbReference type="SMART" id="SM00671">
    <property type="entry name" value="SEL1"/>
    <property type="match status" value="1"/>
</dbReference>
<dbReference type="Pfam" id="PF08238">
    <property type="entry name" value="Sel1"/>
    <property type="match status" value="2"/>
</dbReference>
<dbReference type="Proteomes" id="UP000236724">
    <property type="component" value="Unassembled WGS sequence"/>
</dbReference>
<keyword evidence="2" id="KW-1185">Reference proteome</keyword>
<dbReference type="InterPro" id="IPR006597">
    <property type="entry name" value="Sel1-like"/>
</dbReference>
<name>A0A1H6FDZ0_9GAMM</name>
<dbReference type="InterPro" id="IPR011990">
    <property type="entry name" value="TPR-like_helical_dom_sf"/>
</dbReference>
<evidence type="ECO:0000313" key="1">
    <source>
        <dbReference type="EMBL" id="SEH07386.1"/>
    </source>
</evidence>
<gene>
    <name evidence="1" type="ORF">MBHS_03261</name>
</gene>
<dbReference type="SUPFAM" id="SSF81901">
    <property type="entry name" value="HCP-like"/>
    <property type="match status" value="1"/>
</dbReference>
<protein>
    <submittedName>
        <fullName evidence="1">Sel1 repeat protein</fullName>
    </submittedName>
</protein>
<reference evidence="1 2" key="1">
    <citation type="submission" date="2016-10" db="EMBL/GenBank/DDBJ databases">
        <authorList>
            <person name="de Groot N.N."/>
        </authorList>
    </citation>
    <scope>NUCLEOTIDE SEQUENCE [LARGE SCALE GENOMIC DNA]</scope>
    <source>
        <strain evidence="1">MBHS1</strain>
    </source>
</reference>
<accession>A0A1H6FDZ0</accession>
<evidence type="ECO:0000313" key="2">
    <source>
        <dbReference type="Proteomes" id="UP000236724"/>
    </source>
</evidence>